<dbReference type="PROSITE" id="PS50883">
    <property type="entry name" value="EAL"/>
    <property type="match status" value="1"/>
</dbReference>
<dbReference type="FunFam" id="3.30.70.270:FF:000001">
    <property type="entry name" value="Diguanylate cyclase domain protein"/>
    <property type="match status" value="1"/>
</dbReference>
<dbReference type="Pfam" id="PF00990">
    <property type="entry name" value="GGDEF"/>
    <property type="match status" value="1"/>
</dbReference>
<dbReference type="CDD" id="cd01949">
    <property type="entry name" value="GGDEF"/>
    <property type="match status" value="1"/>
</dbReference>
<gene>
    <name evidence="5" type="ORF">DFR38_11036</name>
</gene>
<reference evidence="5 6" key="1">
    <citation type="submission" date="2018-05" db="EMBL/GenBank/DDBJ databases">
        <title>Genomic Encyclopedia of Type Strains, Phase IV (KMG-IV): sequencing the most valuable type-strain genomes for metagenomic binning, comparative biology and taxonomic classification.</title>
        <authorList>
            <person name="Goeker M."/>
        </authorList>
    </citation>
    <scope>NUCLEOTIDE SEQUENCE [LARGE SCALE GENOMIC DNA]</scope>
    <source>
        <strain evidence="5 6">DSM 25134</strain>
    </source>
</reference>
<feature type="domain" description="PAS" evidence="1">
    <location>
        <begin position="61"/>
        <end position="131"/>
    </location>
</feature>
<dbReference type="PROSITE" id="PS50887">
    <property type="entry name" value="GGDEF"/>
    <property type="match status" value="1"/>
</dbReference>
<dbReference type="Gene3D" id="3.30.70.270">
    <property type="match status" value="1"/>
</dbReference>
<proteinExistence type="predicted"/>
<dbReference type="InterPro" id="IPR035965">
    <property type="entry name" value="PAS-like_dom_sf"/>
</dbReference>
<dbReference type="InterPro" id="IPR000700">
    <property type="entry name" value="PAS-assoc_C"/>
</dbReference>
<dbReference type="PROSITE" id="PS50112">
    <property type="entry name" value="PAS"/>
    <property type="match status" value="1"/>
</dbReference>
<dbReference type="InterPro" id="IPR029787">
    <property type="entry name" value="Nucleotide_cyclase"/>
</dbReference>
<name>A0A318J9H6_9NEIS</name>
<dbReference type="PROSITE" id="PS50113">
    <property type="entry name" value="PAC"/>
    <property type="match status" value="1"/>
</dbReference>
<dbReference type="InterPro" id="IPR052155">
    <property type="entry name" value="Biofilm_reg_signaling"/>
</dbReference>
<evidence type="ECO:0000259" key="4">
    <source>
        <dbReference type="PROSITE" id="PS50887"/>
    </source>
</evidence>
<dbReference type="NCBIfam" id="TIGR00229">
    <property type="entry name" value="sensory_box"/>
    <property type="match status" value="1"/>
</dbReference>
<dbReference type="SMART" id="SM00267">
    <property type="entry name" value="GGDEF"/>
    <property type="match status" value="1"/>
</dbReference>
<dbReference type="CDD" id="cd01948">
    <property type="entry name" value="EAL"/>
    <property type="match status" value="1"/>
</dbReference>
<dbReference type="PANTHER" id="PTHR44757:SF2">
    <property type="entry name" value="BIOFILM ARCHITECTURE MAINTENANCE PROTEIN MBAA"/>
    <property type="match status" value="1"/>
</dbReference>
<dbReference type="Pfam" id="PF00563">
    <property type="entry name" value="EAL"/>
    <property type="match status" value="1"/>
</dbReference>
<feature type="domain" description="PAC" evidence="2">
    <location>
        <begin position="134"/>
        <end position="189"/>
    </location>
</feature>
<keyword evidence="6" id="KW-1185">Reference proteome</keyword>
<dbReference type="OrthoDB" id="9813903at2"/>
<dbReference type="GO" id="GO:0003824">
    <property type="term" value="F:catalytic activity"/>
    <property type="evidence" value="ECO:0007669"/>
    <property type="project" value="UniProtKB-ARBA"/>
</dbReference>
<evidence type="ECO:0000313" key="5">
    <source>
        <dbReference type="EMBL" id="PXX45938.1"/>
    </source>
</evidence>
<evidence type="ECO:0000259" key="1">
    <source>
        <dbReference type="PROSITE" id="PS50112"/>
    </source>
</evidence>
<dbReference type="Proteomes" id="UP000248395">
    <property type="component" value="Unassembled WGS sequence"/>
</dbReference>
<dbReference type="SMART" id="SM00052">
    <property type="entry name" value="EAL"/>
    <property type="match status" value="1"/>
</dbReference>
<dbReference type="EMBL" id="QJKC01000010">
    <property type="protein sequence ID" value="PXX45938.1"/>
    <property type="molecule type" value="Genomic_DNA"/>
</dbReference>
<dbReference type="PANTHER" id="PTHR44757">
    <property type="entry name" value="DIGUANYLATE CYCLASE DGCP"/>
    <property type="match status" value="1"/>
</dbReference>
<dbReference type="Gene3D" id="3.30.450.20">
    <property type="entry name" value="PAS domain"/>
    <property type="match status" value="1"/>
</dbReference>
<evidence type="ECO:0000313" key="6">
    <source>
        <dbReference type="Proteomes" id="UP000248395"/>
    </source>
</evidence>
<feature type="domain" description="EAL" evidence="3">
    <location>
        <begin position="363"/>
        <end position="617"/>
    </location>
</feature>
<accession>A0A318J9H6</accession>
<dbReference type="NCBIfam" id="TIGR00254">
    <property type="entry name" value="GGDEF"/>
    <property type="match status" value="1"/>
</dbReference>
<sequence length="632" mass="71422">MVKPHAQQDAATLRRRAEQQLQAMPDHLYGTPDPLRLLHELQVHQIELEMQNEELMHSNEALRLAAYVFSHSHEGIVITDATMRIVDINPAFTAITGFTASESLGRHVSMLVSTGRDGLQSRPLLRTLRRDGSWHGELSCLRRDGSSYPARLFLTLLREPPSTRRSARHYIGFFSDISQLKQKEDELIRMANYDLLTGLPNRRLLTEGLNLAIQRAQRTGKHLAVCYLDLDGFKPINDSLGHEAGDQLLVDTADRLRLALRANDIIARLGGDEFVLLLTDLADDAEYHQVLDRVLQAVGTPQLLTGRLVRITASIGVTVYPNDNSDNDTLLRHADQAMYLAKQSGKNRYHYYDLARDQLIREYHHQLSRLTSALEQGELLLHYQPKVDLRDGQVTGLEALLRWQHPELGLLTPENFLQVLEGSNAELVLGQWVVSQVLQQMEHWRQQGMVLDVSINISASQLQQQDFADKLLQQLARFPLLSPAQLGLELLETAALEKVAQSIQTLLTCRAHGIRFALDDFGTGYSSLSYFRNLPVDMLKIDQSFVSNMLNSPEDRNIVDSIIRLARAFNREVIAEGVETLAHGAMLLQLDCHYCQGYGIARPMPASAVSTWMQQWQQARVWENMPSPQPEP</sequence>
<dbReference type="InterPro" id="IPR001633">
    <property type="entry name" value="EAL_dom"/>
</dbReference>
<dbReference type="InterPro" id="IPR035919">
    <property type="entry name" value="EAL_sf"/>
</dbReference>
<organism evidence="5 6">
    <name type="scientific">Aquitalea magnusonii</name>
    <dbReference type="NCBI Taxonomy" id="332411"/>
    <lineage>
        <taxon>Bacteria</taxon>
        <taxon>Pseudomonadati</taxon>
        <taxon>Pseudomonadota</taxon>
        <taxon>Betaproteobacteria</taxon>
        <taxon>Neisseriales</taxon>
        <taxon>Chromobacteriaceae</taxon>
        <taxon>Aquitalea</taxon>
    </lineage>
</organism>
<protein>
    <submittedName>
        <fullName evidence="5">PAS domain S-box-containing protein/diguanylate cyclase (GGDEF)-like protein</fullName>
    </submittedName>
</protein>
<evidence type="ECO:0000259" key="2">
    <source>
        <dbReference type="PROSITE" id="PS50113"/>
    </source>
</evidence>
<dbReference type="Gene3D" id="3.20.20.450">
    <property type="entry name" value="EAL domain"/>
    <property type="match status" value="1"/>
</dbReference>
<dbReference type="CDD" id="cd00130">
    <property type="entry name" value="PAS"/>
    <property type="match status" value="1"/>
</dbReference>
<dbReference type="SUPFAM" id="SSF141868">
    <property type="entry name" value="EAL domain-like"/>
    <property type="match status" value="1"/>
</dbReference>
<dbReference type="InterPro" id="IPR043128">
    <property type="entry name" value="Rev_trsase/Diguanyl_cyclase"/>
</dbReference>
<dbReference type="Pfam" id="PF13426">
    <property type="entry name" value="PAS_9"/>
    <property type="match status" value="1"/>
</dbReference>
<dbReference type="SUPFAM" id="SSF55073">
    <property type="entry name" value="Nucleotide cyclase"/>
    <property type="match status" value="1"/>
</dbReference>
<evidence type="ECO:0000259" key="3">
    <source>
        <dbReference type="PROSITE" id="PS50883"/>
    </source>
</evidence>
<dbReference type="AlphaFoldDB" id="A0A318J9H6"/>
<dbReference type="InterPro" id="IPR000160">
    <property type="entry name" value="GGDEF_dom"/>
</dbReference>
<feature type="domain" description="GGDEF" evidence="4">
    <location>
        <begin position="221"/>
        <end position="354"/>
    </location>
</feature>
<dbReference type="SUPFAM" id="SSF55785">
    <property type="entry name" value="PYP-like sensor domain (PAS domain)"/>
    <property type="match status" value="1"/>
</dbReference>
<comment type="caution">
    <text evidence="5">The sequence shown here is derived from an EMBL/GenBank/DDBJ whole genome shotgun (WGS) entry which is preliminary data.</text>
</comment>
<dbReference type="SMART" id="SM00091">
    <property type="entry name" value="PAS"/>
    <property type="match status" value="1"/>
</dbReference>
<dbReference type="RefSeq" id="WP_059284458.1">
    <property type="nucleotide sequence ID" value="NZ_LNQU01000002.1"/>
</dbReference>
<dbReference type="InterPro" id="IPR000014">
    <property type="entry name" value="PAS"/>
</dbReference>